<proteinExistence type="predicted"/>
<dbReference type="EMBL" id="PDUG01000006">
    <property type="protein sequence ID" value="PIC16002.1"/>
    <property type="molecule type" value="Genomic_DNA"/>
</dbReference>
<sequence length="98" mass="11419">MFKTNFYPDPPNSNNRILVRHCSSFPSKTFKVLPTRQCLLVSASLLFPDNTHTYKLGQAAPNICHIWRRRGKHKAVTSPKRENCQMDTFPIQEDNRIF</sequence>
<evidence type="ECO:0000313" key="1">
    <source>
        <dbReference type="EMBL" id="PIC16002.1"/>
    </source>
</evidence>
<organism evidence="1 2">
    <name type="scientific">Caenorhabditis nigoni</name>
    <dbReference type="NCBI Taxonomy" id="1611254"/>
    <lineage>
        <taxon>Eukaryota</taxon>
        <taxon>Metazoa</taxon>
        <taxon>Ecdysozoa</taxon>
        <taxon>Nematoda</taxon>
        <taxon>Chromadorea</taxon>
        <taxon>Rhabditida</taxon>
        <taxon>Rhabditina</taxon>
        <taxon>Rhabditomorpha</taxon>
        <taxon>Rhabditoidea</taxon>
        <taxon>Rhabditidae</taxon>
        <taxon>Peloderinae</taxon>
        <taxon>Caenorhabditis</taxon>
    </lineage>
</organism>
<dbReference type="AlphaFoldDB" id="A0A2G5SM45"/>
<gene>
    <name evidence="1" type="primary">Cnig_chr_X.g22762</name>
    <name evidence="1" type="ORF">B9Z55_022762</name>
</gene>
<accession>A0A2G5SM45</accession>
<evidence type="ECO:0000313" key="2">
    <source>
        <dbReference type="Proteomes" id="UP000230233"/>
    </source>
</evidence>
<protein>
    <submittedName>
        <fullName evidence="1">Uncharacterized protein</fullName>
    </submittedName>
</protein>
<comment type="caution">
    <text evidence="1">The sequence shown here is derived from an EMBL/GenBank/DDBJ whole genome shotgun (WGS) entry which is preliminary data.</text>
</comment>
<keyword evidence="2" id="KW-1185">Reference proteome</keyword>
<reference evidence="2" key="1">
    <citation type="submission" date="2017-10" db="EMBL/GenBank/DDBJ databases">
        <title>Rapid genome shrinkage in a self-fertile nematode reveals novel sperm competition proteins.</title>
        <authorList>
            <person name="Yin D."/>
            <person name="Schwarz E.M."/>
            <person name="Thomas C.G."/>
            <person name="Felde R.L."/>
            <person name="Korf I.F."/>
            <person name="Cutter A.D."/>
            <person name="Schartner C.M."/>
            <person name="Ralston E.J."/>
            <person name="Meyer B.J."/>
            <person name="Haag E.S."/>
        </authorList>
    </citation>
    <scope>NUCLEOTIDE SEQUENCE [LARGE SCALE GENOMIC DNA]</scope>
    <source>
        <strain evidence="2">JU1422</strain>
    </source>
</reference>
<name>A0A2G5SM45_9PELO</name>
<dbReference type="Proteomes" id="UP000230233">
    <property type="component" value="Chromosome X"/>
</dbReference>